<dbReference type="Pfam" id="PF20073">
    <property type="entry name" value="DUF6469"/>
    <property type="match status" value="1"/>
</dbReference>
<accession>G7KFQ8</accession>
<dbReference type="InterPro" id="IPR041679">
    <property type="entry name" value="DNA2/NAM7-like_C"/>
</dbReference>
<reference evidence="4 6" key="1">
    <citation type="journal article" date="2011" name="Nature">
        <title>The Medicago genome provides insight into the evolution of rhizobial symbioses.</title>
        <authorList>
            <person name="Young N.D."/>
            <person name="Debelle F."/>
            <person name="Oldroyd G.E."/>
            <person name="Geurts R."/>
            <person name="Cannon S.B."/>
            <person name="Udvardi M.K."/>
            <person name="Benedito V.A."/>
            <person name="Mayer K.F."/>
            <person name="Gouzy J."/>
            <person name="Schoof H."/>
            <person name="Van de Peer Y."/>
            <person name="Proost S."/>
            <person name="Cook D.R."/>
            <person name="Meyers B.C."/>
            <person name="Spannagl M."/>
            <person name="Cheung F."/>
            <person name="De Mita S."/>
            <person name="Krishnakumar V."/>
            <person name="Gundlach H."/>
            <person name="Zhou S."/>
            <person name="Mudge J."/>
            <person name="Bharti A.K."/>
            <person name="Murray J.D."/>
            <person name="Naoumkina M.A."/>
            <person name="Rosen B."/>
            <person name="Silverstein K.A."/>
            <person name="Tang H."/>
            <person name="Rombauts S."/>
            <person name="Zhao P.X."/>
            <person name="Zhou P."/>
            <person name="Barbe V."/>
            <person name="Bardou P."/>
            <person name="Bechner M."/>
            <person name="Bellec A."/>
            <person name="Berger A."/>
            <person name="Berges H."/>
            <person name="Bidwell S."/>
            <person name="Bisseling T."/>
            <person name="Choisne N."/>
            <person name="Couloux A."/>
            <person name="Denny R."/>
            <person name="Deshpande S."/>
            <person name="Dai X."/>
            <person name="Doyle J.J."/>
            <person name="Dudez A.M."/>
            <person name="Farmer A.D."/>
            <person name="Fouteau S."/>
            <person name="Franken C."/>
            <person name="Gibelin C."/>
            <person name="Gish J."/>
            <person name="Goldstein S."/>
            <person name="Gonzalez A.J."/>
            <person name="Green P.J."/>
            <person name="Hallab A."/>
            <person name="Hartog M."/>
            <person name="Hua A."/>
            <person name="Humphray S.J."/>
            <person name="Jeong D.H."/>
            <person name="Jing Y."/>
            <person name="Jocker A."/>
            <person name="Kenton S.M."/>
            <person name="Kim D.J."/>
            <person name="Klee K."/>
            <person name="Lai H."/>
            <person name="Lang C."/>
            <person name="Lin S."/>
            <person name="Macmil S.L."/>
            <person name="Magdelenat G."/>
            <person name="Matthews L."/>
            <person name="McCorrison J."/>
            <person name="Monaghan E.L."/>
            <person name="Mun J.H."/>
            <person name="Najar F.Z."/>
            <person name="Nicholson C."/>
            <person name="Noirot C."/>
            <person name="O'Bleness M."/>
            <person name="Paule C.R."/>
            <person name="Poulain J."/>
            <person name="Prion F."/>
            <person name="Qin B."/>
            <person name="Qu C."/>
            <person name="Retzel E.F."/>
            <person name="Riddle C."/>
            <person name="Sallet E."/>
            <person name="Samain S."/>
            <person name="Samson N."/>
            <person name="Sanders I."/>
            <person name="Saurat O."/>
            <person name="Scarpelli C."/>
            <person name="Schiex T."/>
            <person name="Segurens B."/>
            <person name="Severin A.J."/>
            <person name="Sherrier D.J."/>
            <person name="Shi R."/>
            <person name="Sims S."/>
            <person name="Singer S.R."/>
            <person name="Sinharoy S."/>
            <person name="Sterck L."/>
            <person name="Viollet A."/>
            <person name="Wang B.B."/>
            <person name="Wang K."/>
            <person name="Wang M."/>
            <person name="Wang X."/>
            <person name="Warfsmann J."/>
            <person name="Weissenbach J."/>
            <person name="White D.D."/>
            <person name="White J.D."/>
            <person name="Wiley G.B."/>
            <person name="Wincker P."/>
            <person name="Xing Y."/>
            <person name="Yang L."/>
            <person name="Yao Z."/>
            <person name="Ying F."/>
            <person name="Zhai J."/>
            <person name="Zhou L."/>
            <person name="Zuber A."/>
            <person name="Denarie J."/>
            <person name="Dixon R.A."/>
            <person name="May G.D."/>
            <person name="Schwartz D.C."/>
            <person name="Rogers J."/>
            <person name="Quetier F."/>
            <person name="Town C.D."/>
            <person name="Roe B.A."/>
        </authorList>
    </citation>
    <scope>NUCLEOTIDE SEQUENCE [LARGE SCALE GENOMIC DNA]</scope>
    <source>
        <strain evidence="4">A17</strain>
        <strain evidence="5 6">cv. Jemalong A17</strain>
    </source>
</reference>
<dbReference type="GO" id="GO:0003723">
    <property type="term" value="F:RNA binding"/>
    <property type="evidence" value="ECO:0000318"/>
    <property type="project" value="GO_Central"/>
</dbReference>
<accession>A0A0C3XQ08</accession>
<evidence type="ECO:0000259" key="1">
    <source>
        <dbReference type="Pfam" id="PF13086"/>
    </source>
</evidence>
<dbReference type="HOGENOM" id="CLU_005995_1_0_1"/>
<evidence type="ECO:0000313" key="5">
    <source>
        <dbReference type="EnsemblPlants" id="AES99095"/>
    </source>
</evidence>
<dbReference type="EMBL" id="CM001221">
    <property type="protein sequence ID" value="AES99095.2"/>
    <property type="molecule type" value="Genomic_DNA"/>
</dbReference>
<dbReference type="InterPro" id="IPR047187">
    <property type="entry name" value="SF1_C_Upf1"/>
</dbReference>
<dbReference type="GO" id="GO:0016787">
    <property type="term" value="F:hydrolase activity"/>
    <property type="evidence" value="ECO:0007669"/>
    <property type="project" value="UniProtKB-KW"/>
</dbReference>
<dbReference type="PANTHER" id="PTHR10887:SF522">
    <property type="entry name" value="P-LOOP CONTAINING NUCLEOSIDE TRIPHOSPHATE HYDROLASES SUPERFAMILY PROTEIN"/>
    <property type="match status" value="1"/>
</dbReference>
<dbReference type="SUPFAM" id="SSF52540">
    <property type="entry name" value="P-loop containing nucleoside triphosphate hydrolases"/>
    <property type="match status" value="1"/>
</dbReference>
<dbReference type="InterPro" id="IPR045055">
    <property type="entry name" value="DNA2/NAM7-like"/>
</dbReference>
<dbReference type="Gene3D" id="3.40.50.300">
    <property type="entry name" value="P-loop containing nucleotide triphosphate hydrolases"/>
    <property type="match status" value="2"/>
</dbReference>
<feature type="domain" description="DNA2/NAM7 helicase helicase" evidence="1">
    <location>
        <begin position="255"/>
        <end position="600"/>
    </location>
</feature>
<dbReference type="GO" id="GO:0004386">
    <property type="term" value="F:helicase activity"/>
    <property type="evidence" value="ECO:0007669"/>
    <property type="project" value="InterPro"/>
</dbReference>
<dbReference type="InterPro" id="IPR041677">
    <property type="entry name" value="DNA2/NAM7_AAA_11"/>
</dbReference>
<dbReference type="PANTHER" id="PTHR10887">
    <property type="entry name" value="DNA2/NAM7 HELICASE FAMILY"/>
    <property type="match status" value="1"/>
</dbReference>
<protein>
    <submittedName>
        <fullName evidence="4">P-loop nucleoside triphosphate hydrolase superfamily protein</fullName>
    </submittedName>
</protein>
<dbReference type="Pfam" id="PF13087">
    <property type="entry name" value="AAA_12"/>
    <property type="match status" value="1"/>
</dbReference>
<gene>
    <name evidence="4" type="ordered locus">MTR_5g076500</name>
</gene>
<dbReference type="EnsemblPlants" id="AES99095">
    <property type="protein sequence ID" value="AES99095"/>
    <property type="gene ID" value="MTR_5g076500"/>
</dbReference>
<keyword evidence="6" id="KW-1185">Reference proteome</keyword>
<sequence length="857" mass="97380">MMEKSRNGSGSLIDIVLSWTLEDVLNENLYKDKVHKIPETFKSATDYNNSFIPLLFEETRADLSSSLSGVSQASLCEIWKVENSKQLKFHKAQNQFIQFHHTIRLESTTESDRDENGGSYEPASGDLIAITYIKPKSLNDLNTLNSPYHIAYVNGAKNRFSGRITVLSSKCMKMDVESVSMKNNTQKMYAVYIMNMTTNVRIWKALDSKSKGDHLNIIEKVLQPGLISGENCKICMSRSNSKASFITKDIIRSQNLNESQQDAVTSCASMVDCSHANTKLIWGPPGTGKTKTVACLLFSLLKLKSRTLTCAPTNTAILQVAIRLHSLVTDSPDHDTYGLGDIVLFGNGKRMKVDSCPGLEDIFLDYRVKNLMQCYTEWNHSFEAMIKFLSDPRYDKYDDSLTFEGYVKRARKEIMELYQSIMTMEQFVKQRFGELSEKLKFLIHTLCTHMPKSLISVNNMLQALDLLKSMEISLSQAKFKQTVDDFEEESIPACFGPSSLERNDCLRILSFLSNSISLPEFKVRHQVEKFCLSDASLILCTVSSSIKLYSEETSPVKFLVIDEAAQLKECESMIPLQLPGLQHCILIGDEKQLPALVKSKIADNCRFGRSMFERLVMLGYKKHMLNVQYRMHPSISLFPCKEFYDEKNLDALAVKDQSYNKSFLEGEMYSSYSFINISKGKEKFGHGHSLKNMVEVAVISEIIKNLRKEFMRTKKKVSIGIISPYNAQVYEIQEKVKQDTWDSNSDFSVNVRSVDDGSGNVGFLSNRQRANVAMTRARYCLWILGNASTLANSDSIWRKLIIDAKRRDCYHNADEDKKLARVIDDVLFEIELLEESESPFKKLSLCEKSETTFLQGQ</sequence>
<reference evidence="5" key="3">
    <citation type="submission" date="2015-04" db="UniProtKB">
        <authorList>
            <consortium name="EnsemblPlants"/>
        </authorList>
    </citation>
    <scope>IDENTIFICATION</scope>
    <source>
        <strain evidence="5">cv. Jemalong A17</strain>
    </source>
</reference>
<name>G7KFQ8_MEDTR</name>
<feature type="domain" description="DNA2/NAM7 helicase-like C-terminal" evidence="2">
    <location>
        <begin position="608"/>
        <end position="787"/>
    </location>
</feature>
<reference evidence="4 6" key="2">
    <citation type="journal article" date="2014" name="BMC Genomics">
        <title>An improved genome release (version Mt4.0) for the model legume Medicago truncatula.</title>
        <authorList>
            <person name="Tang H."/>
            <person name="Krishnakumar V."/>
            <person name="Bidwell S."/>
            <person name="Rosen B."/>
            <person name="Chan A."/>
            <person name="Zhou S."/>
            <person name="Gentzbittel L."/>
            <person name="Childs K.L."/>
            <person name="Yandell M."/>
            <person name="Gundlach H."/>
            <person name="Mayer K.F."/>
            <person name="Schwartz D.C."/>
            <person name="Town C.D."/>
        </authorList>
    </citation>
    <scope>GENOME REANNOTATION</scope>
    <source>
        <strain evidence="4">A17</strain>
        <strain evidence="5 6">cv. Jemalong A17</strain>
    </source>
</reference>
<proteinExistence type="predicted"/>
<keyword evidence="4" id="KW-0378">Hydrolase</keyword>
<feature type="domain" description="DUF6469" evidence="3">
    <location>
        <begin position="113"/>
        <end position="208"/>
    </location>
</feature>
<dbReference type="Proteomes" id="UP000002051">
    <property type="component" value="Chromosome 5"/>
</dbReference>
<evidence type="ECO:0000313" key="6">
    <source>
        <dbReference type="Proteomes" id="UP000002051"/>
    </source>
</evidence>
<dbReference type="Pfam" id="PF13086">
    <property type="entry name" value="AAA_11"/>
    <property type="match status" value="1"/>
</dbReference>
<evidence type="ECO:0000259" key="3">
    <source>
        <dbReference type="Pfam" id="PF20073"/>
    </source>
</evidence>
<evidence type="ECO:0000259" key="2">
    <source>
        <dbReference type="Pfam" id="PF13087"/>
    </source>
</evidence>
<evidence type="ECO:0000313" key="4">
    <source>
        <dbReference type="EMBL" id="AES99095.2"/>
    </source>
</evidence>
<dbReference type="CDD" id="cd18808">
    <property type="entry name" value="SF1_C_Upf1"/>
    <property type="match status" value="1"/>
</dbReference>
<dbReference type="InterPro" id="IPR027417">
    <property type="entry name" value="P-loop_NTPase"/>
</dbReference>
<dbReference type="InterPro" id="IPR045529">
    <property type="entry name" value="DUF6469"/>
</dbReference>
<dbReference type="AlphaFoldDB" id="G7KFQ8"/>
<organism evidence="4 6">
    <name type="scientific">Medicago truncatula</name>
    <name type="common">Barrel medic</name>
    <name type="synonym">Medicago tribuloides</name>
    <dbReference type="NCBI Taxonomy" id="3880"/>
    <lineage>
        <taxon>Eukaryota</taxon>
        <taxon>Viridiplantae</taxon>
        <taxon>Streptophyta</taxon>
        <taxon>Embryophyta</taxon>
        <taxon>Tracheophyta</taxon>
        <taxon>Spermatophyta</taxon>
        <taxon>Magnoliopsida</taxon>
        <taxon>eudicotyledons</taxon>
        <taxon>Gunneridae</taxon>
        <taxon>Pentapetalae</taxon>
        <taxon>rosids</taxon>
        <taxon>fabids</taxon>
        <taxon>Fabales</taxon>
        <taxon>Fabaceae</taxon>
        <taxon>Papilionoideae</taxon>
        <taxon>50 kb inversion clade</taxon>
        <taxon>NPAAA clade</taxon>
        <taxon>Hologalegina</taxon>
        <taxon>IRL clade</taxon>
        <taxon>Trifolieae</taxon>
        <taxon>Medicago</taxon>
    </lineage>
</organism>